<reference evidence="1" key="1">
    <citation type="submission" date="2020-02" db="EMBL/GenBank/DDBJ databases">
        <authorList>
            <person name="Meier V. D."/>
        </authorList>
    </citation>
    <scope>NUCLEOTIDE SEQUENCE</scope>
    <source>
        <strain evidence="1">AVDCRST_MAG01</strain>
    </source>
</reference>
<protein>
    <submittedName>
        <fullName evidence="1">Uncharacterized protein</fullName>
    </submittedName>
</protein>
<accession>A0A6J4PDR2</accession>
<proteinExistence type="predicted"/>
<dbReference type="AlphaFoldDB" id="A0A6J4PDR2"/>
<dbReference type="EMBL" id="CADCUW010000224">
    <property type="protein sequence ID" value="CAA9409983.1"/>
    <property type="molecule type" value="Genomic_DNA"/>
</dbReference>
<organism evidence="1">
    <name type="scientific">uncultured Rubrobacteraceae bacterium</name>
    <dbReference type="NCBI Taxonomy" id="349277"/>
    <lineage>
        <taxon>Bacteria</taxon>
        <taxon>Bacillati</taxon>
        <taxon>Actinomycetota</taxon>
        <taxon>Rubrobacteria</taxon>
        <taxon>Rubrobacterales</taxon>
        <taxon>Rubrobacteraceae</taxon>
        <taxon>environmental samples</taxon>
    </lineage>
</organism>
<sequence length="26" mass="2964">MLNKLNVHSRLQALVFAARNGLVEIR</sequence>
<name>A0A6J4PDR2_9ACTN</name>
<gene>
    <name evidence="1" type="ORF">AVDCRST_MAG01-01-1556</name>
</gene>
<evidence type="ECO:0000313" key="1">
    <source>
        <dbReference type="EMBL" id="CAA9409983.1"/>
    </source>
</evidence>